<sequence>MFKKSSIALALVALAAPSFAAEFAVGTDTKFEVNVDVAAYYQTIKDAKGETSQPSLIGKGLNQIEIKATRIINDDISIFGEIEVDYDPIVDNNPVQTDDTRFGIASKKFGRFTVGQFDTYFEDNVIEALGVAHGDKAFVTEPASSNDGRHLQYLNTIGDLTFAVDLTANNNAAANDGNHGAAISGMYKLGDLSIGLGYSEVAKYISDSPYTANTAKNVTGLTAAYKFGNTKVIGLAVSETATDVLKNVKTNYTGVAVTHVMGEFDIGAAFQNRETSTKTYGEWSVGLGYTPFKNMTFFLDLCGLNDTNNKGDVMEIGAKYTF</sequence>
<dbReference type="InterPro" id="IPR033900">
    <property type="entry name" value="Gram_neg_porin_domain"/>
</dbReference>
<evidence type="ECO:0000256" key="1">
    <source>
        <dbReference type="SAM" id="SignalP"/>
    </source>
</evidence>
<organism evidence="3 4">
    <name type="scientific">Rhodoferax lacus</name>
    <dbReference type="NCBI Taxonomy" id="2184758"/>
    <lineage>
        <taxon>Bacteria</taxon>
        <taxon>Pseudomonadati</taxon>
        <taxon>Pseudomonadota</taxon>
        <taxon>Betaproteobacteria</taxon>
        <taxon>Burkholderiales</taxon>
        <taxon>Comamonadaceae</taxon>
        <taxon>Rhodoferax</taxon>
    </lineage>
</organism>
<dbReference type="AlphaFoldDB" id="A0A3E1RCM7"/>
<dbReference type="EMBL" id="QFZK01000004">
    <property type="protein sequence ID" value="RFO97109.1"/>
    <property type="molecule type" value="Genomic_DNA"/>
</dbReference>
<dbReference type="GO" id="GO:0016020">
    <property type="term" value="C:membrane"/>
    <property type="evidence" value="ECO:0007669"/>
    <property type="project" value="InterPro"/>
</dbReference>
<accession>A0A3E1RCM7</accession>
<keyword evidence="1" id="KW-0732">Signal</keyword>
<keyword evidence="4" id="KW-1185">Reference proteome</keyword>
<name>A0A3E1RCM7_9BURK</name>
<dbReference type="Gene3D" id="2.40.160.10">
    <property type="entry name" value="Porin"/>
    <property type="match status" value="1"/>
</dbReference>
<feature type="domain" description="Porin" evidence="2">
    <location>
        <begin position="8"/>
        <end position="300"/>
    </location>
</feature>
<evidence type="ECO:0000313" key="3">
    <source>
        <dbReference type="EMBL" id="RFO97109.1"/>
    </source>
</evidence>
<evidence type="ECO:0000259" key="2">
    <source>
        <dbReference type="Pfam" id="PF13609"/>
    </source>
</evidence>
<protein>
    <recommendedName>
        <fullName evidence="2">Porin domain-containing protein</fullName>
    </recommendedName>
</protein>
<dbReference type="Proteomes" id="UP000260665">
    <property type="component" value="Unassembled WGS sequence"/>
</dbReference>
<feature type="signal peptide" evidence="1">
    <location>
        <begin position="1"/>
        <end position="20"/>
    </location>
</feature>
<evidence type="ECO:0000313" key="4">
    <source>
        <dbReference type="Proteomes" id="UP000260665"/>
    </source>
</evidence>
<dbReference type="InterPro" id="IPR023614">
    <property type="entry name" value="Porin_dom_sf"/>
</dbReference>
<dbReference type="OrthoDB" id="8957883at2"/>
<comment type="caution">
    <text evidence="3">The sequence shown here is derived from an EMBL/GenBank/DDBJ whole genome shotgun (WGS) entry which is preliminary data.</text>
</comment>
<dbReference type="RefSeq" id="WP_117175970.1">
    <property type="nucleotide sequence ID" value="NZ_QFZK01000004.1"/>
</dbReference>
<dbReference type="Pfam" id="PF13609">
    <property type="entry name" value="Porin_4"/>
    <property type="match status" value="1"/>
</dbReference>
<proteinExistence type="predicted"/>
<gene>
    <name evidence="3" type="ORF">DIC66_08150</name>
</gene>
<reference evidence="3 4" key="1">
    <citation type="submission" date="2018-05" db="EMBL/GenBank/DDBJ databases">
        <title>Rhodoferax soyangensis sp.nov., isolated from an oligotrophic freshwater lake.</title>
        <authorList>
            <person name="Park M."/>
        </authorList>
    </citation>
    <scope>NUCLEOTIDE SEQUENCE [LARGE SCALE GENOMIC DNA]</scope>
    <source>
        <strain evidence="3 4">IMCC26218</strain>
    </source>
</reference>
<feature type="chain" id="PRO_5017636176" description="Porin domain-containing protein" evidence="1">
    <location>
        <begin position="21"/>
        <end position="322"/>
    </location>
</feature>
<dbReference type="GO" id="GO:0015288">
    <property type="term" value="F:porin activity"/>
    <property type="evidence" value="ECO:0007669"/>
    <property type="project" value="InterPro"/>
</dbReference>
<dbReference type="SUPFAM" id="SSF56935">
    <property type="entry name" value="Porins"/>
    <property type="match status" value="1"/>
</dbReference>